<dbReference type="GO" id="GO:0009893">
    <property type="term" value="P:positive regulation of metabolic process"/>
    <property type="evidence" value="ECO:0007669"/>
    <property type="project" value="UniProtKB-ARBA"/>
</dbReference>
<evidence type="ECO:0000313" key="9">
    <source>
        <dbReference type="Proteomes" id="UP000033588"/>
    </source>
</evidence>
<comment type="caution">
    <text evidence="8">The sequence shown here is derived from an EMBL/GenBank/DDBJ whole genome shotgun (WGS) entry which is preliminary data.</text>
</comment>
<dbReference type="GO" id="GO:0003700">
    <property type="term" value="F:DNA-binding transcription factor activity"/>
    <property type="evidence" value="ECO:0007669"/>
    <property type="project" value="InterPro"/>
</dbReference>
<dbReference type="GO" id="GO:0005737">
    <property type="term" value="C:cytoplasm"/>
    <property type="evidence" value="ECO:0007669"/>
    <property type="project" value="UniProtKB-SubCell"/>
</dbReference>
<evidence type="ECO:0000256" key="4">
    <source>
        <dbReference type="ARBA" id="ARBA00023125"/>
    </source>
</evidence>
<dbReference type="SUPFAM" id="SSF55785">
    <property type="entry name" value="PYP-like sensor domain (PAS domain)"/>
    <property type="match status" value="1"/>
</dbReference>
<dbReference type="PANTHER" id="PTHR46796:SF13">
    <property type="entry name" value="HTH-TYPE TRANSCRIPTIONAL ACTIVATOR RHAS"/>
    <property type="match status" value="1"/>
</dbReference>
<comment type="subcellular location">
    <subcellularLocation>
        <location evidence="1">Cytoplasm</location>
    </subcellularLocation>
</comment>
<reference evidence="8 9" key="1">
    <citation type="submission" date="2015-03" db="EMBL/GenBank/DDBJ databases">
        <title>Comparative genomics of Pseudomonas insights into diversity of traits involved in vanlence and defense.</title>
        <authorList>
            <person name="Qin Y."/>
        </authorList>
    </citation>
    <scope>NUCLEOTIDE SEQUENCE [LARGE SCALE GENOMIC DNA]</scope>
    <source>
        <strain evidence="8 9">C8</strain>
    </source>
</reference>
<sequence length="249" mass="28419">MYPSLTTFKPCDLPTLLNSLQPIAPLLDTLSDVVFFIKDCEARYAFVNQTLARRCGFKHRDELLGRTAEMVFPERFGPLYTEQDRRVLSSGRELADQLELHLYYGNQPIWCLTHKLALKDEQGRIVGLAGISRDLQSPQSNHPAFQKLAAVDAHIRRHFARSISLAELTAIAGYSVAQLERHCKRVFQLTPRQMIHKARLEEGSRLLLHTGLPITEIALRCGYTDHSAFSRQFRALTSLSPSQYRDNQR</sequence>
<dbReference type="InterPro" id="IPR018060">
    <property type="entry name" value="HTH_AraC"/>
</dbReference>
<dbReference type="AlphaFoldDB" id="A0A0F4T4D8"/>
<dbReference type="PATRIC" id="fig|294.132.peg.4347"/>
<name>A0A0F4T4D8_PSEFL</name>
<evidence type="ECO:0000256" key="1">
    <source>
        <dbReference type="ARBA" id="ARBA00004496"/>
    </source>
</evidence>
<dbReference type="PROSITE" id="PS01124">
    <property type="entry name" value="HTH_ARAC_FAMILY_2"/>
    <property type="match status" value="1"/>
</dbReference>
<dbReference type="Gene3D" id="1.10.10.60">
    <property type="entry name" value="Homeodomain-like"/>
    <property type="match status" value="1"/>
</dbReference>
<dbReference type="InterPro" id="IPR050204">
    <property type="entry name" value="AraC_XylS_family_regulators"/>
</dbReference>
<comment type="function">
    <text evidence="6">Regulatory protein of the TOL plasmid xyl operons. XylS activates the xylXYZLTEGFJQKIH operon required for the degradation of toluene, m-xylene and p-xylene.</text>
</comment>
<organism evidence="8 9">
    <name type="scientific">Pseudomonas fluorescens</name>
    <dbReference type="NCBI Taxonomy" id="294"/>
    <lineage>
        <taxon>Bacteria</taxon>
        <taxon>Pseudomonadati</taxon>
        <taxon>Pseudomonadota</taxon>
        <taxon>Gammaproteobacteria</taxon>
        <taxon>Pseudomonadales</taxon>
        <taxon>Pseudomonadaceae</taxon>
        <taxon>Pseudomonas</taxon>
    </lineage>
</organism>
<dbReference type="PRINTS" id="PR00032">
    <property type="entry name" value="HTHARAC"/>
</dbReference>
<dbReference type="OrthoDB" id="6146868at2"/>
<dbReference type="CDD" id="cd00130">
    <property type="entry name" value="PAS"/>
    <property type="match status" value="1"/>
</dbReference>
<evidence type="ECO:0000259" key="7">
    <source>
        <dbReference type="PROSITE" id="PS01124"/>
    </source>
</evidence>
<accession>A0A0F4T4D8</accession>
<dbReference type="Gene3D" id="3.30.450.20">
    <property type="entry name" value="PAS domain"/>
    <property type="match status" value="1"/>
</dbReference>
<dbReference type="GO" id="GO:0016301">
    <property type="term" value="F:kinase activity"/>
    <property type="evidence" value="ECO:0007669"/>
    <property type="project" value="UniProtKB-KW"/>
</dbReference>
<feature type="domain" description="HTH araC/xylS-type" evidence="7">
    <location>
        <begin position="149"/>
        <end position="247"/>
    </location>
</feature>
<evidence type="ECO:0000256" key="3">
    <source>
        <dbReference type="ARBA" id="ARBA00023015"/>
    </source>
</evidence>
<evidence type="ECO:0000313" key="8">
    <source>
        <dbReference type="EMBL" id="KJZ39313.1"/>
    </source>
</evidence>
<keyword evidence="4" id="KW-0238">DNA-binding</keyword>
<dbReference type="GO" id="GO:0043565">
    <property type="term" value="F:sequence-specific DNA binding"/>
    <property type="evidence" value="ECO:0007669"/>
    <property type="project" value="InterPro"/>
</dbReference>
<dbReference type="InterPro" id="IPR018062">
    <property type="entry name" value="HTH_AraC-typ_CS"/>
</dbReference>
<dbReference type="InterPro" id="IPR035965">
    <property type="entry name" value="PAS-like_dom_sf"/>
</dbReference>
<protein>
    <submittedName>
        <fullName evidence="8">AraC family transcriptional regulator</fullName>
    </submittedName>
</protein>
<keyword evidence="5" id="KW-0804">Transcription</keyword>
<dbReference type="RefSeq" id="WP_046043277.1">
    <property type="nucleotide sequence ID" value="NZ_LACC01000038.1"/>
</dbReference>
<dbReference type="SMART" id="SM00342">
    <property type="entry name" value="HTH_ARAC"/>
    <property type="match status" value="1"/>
</dbReference>
<dbReference type="InterPro" id="IPR009057">
    <property type="entry name" value="Homeodomain-like_sf"/>
</dbReference>
<dbReference type="InterPro" id="IPR000014">
    <property type="entry name" value="PAS"/>
</dbReference>
<dbReference type="PROSITE" id="PS00041">
    <property type="entry name" value="HTH_ARAC_FAMILY_1"/>
    <property type="match status" value="1"/>
</dbReference>
<keyword evidence="2" id="KW-0418">Kinase</keyword>
<dbReference type="PANTHER" id="PTHR46796">
    <property type="entry name" value="HTH-TYPE TRANSCRIPTIONAL ACTIVATOR RHAS-RELATED"/>
    <property type="match status" value="1"/>
</dbReference>
<dbReference type="InterPro" id="IPR013656">
    <property type="entry name" value="PAS_4"/>
</dbReference>
<dbReference type="EMBL" id="LACC01000038">
    <property type="protein sequence ID" value="KJZ39313.1"/>
    <property type="molecule type" value="Genomic_DNA"/>
</dbReference>
<evidence type="ECO:0000256" key="2">
    <source>
        <dbReference type="ARBA" id="ARBA00022777"/>
    </source>
</evidence>
<dbReference type="Pfam" id="PF08448">
    <property type="entry name" value="PAS_4"/>
    <property type="match status" value="1"/>
</dbReference>
<evidence type="ECO:0000256" key="6">
    <source>
        <dbReference type="ARBA" id="ARBA00037345"/>
    </source>
</evidence>
<dbReference type="Pfam" id="PF12833">
    <property type="entry name" value="HTH_18"/>
    <property type="match status" value="1"/>
</dbReference>
<evidence type="ECO:0000256" key="5">
    <source>
        <dbReference type="ARBA" id="ARBA00023163"/>
    </source>
</evidence>
<gene>
    <name evidence="8" type="ORF">VC35_25125</name>
</gene>
<keyword evidence="2" id="KW-0808">Transferase</keyword>
<dbReference type="SUPFAM" id="SSF46689">
    <property type="entry name" value="Homeodomain-like"/>
    <property type="match status" value="2"/>
</dbReference>
<proteinExistence type="predicted"/>
<keyword evidence="3" id="KW-0805">Transcription regulation</keyword>
<dbReference type="Proteomes" id="UP000033588">
    <property type="component" value="Unassembled WGS sequence"/>
</dbReference>
<dbReference type="InterPro" id="IPR020449">
    <property type="entry name" value="Tscrpt_reg_AraC-type_HTH"/>
</dbReference>